<dbReference type="EMBL" id="JAEMWZ010000463">
    <property type="protein sequence ID" value="KAG7116249.1"/>
    <property type="molecule type" value="Genomic_DNA"/>
</dbReference>
<evidence type="ECO:0000256" key="3">
    <source>
        <dbReference type="SAM" id="MobiDB-lite"/>
    </source>
</evidence>
<dbReference type="InterPro" id="IPR002022">
    <property type="entry name" value="Pec_lyase"/>
</dbReference>
<accession>A0A8I2Z772</accession>
<protein>
    <submittedName>
        <fullName evidence="6">Pectate lyase B like protein</fullName>
    </submittedName>
</protein>
<dbReference type="InterPro" id="IPR045032">
    <property type="entry name" value="PEL"/>
</dbReference>
<feature type="compositionally biased region" description="Gly residues" evidence="3">
    <location>
        <begin position="124"/>
        <end position="135"/>
    </location>
</feature>
<keyword evidence="2 6" id="KW-0456">Lyase</keyword>
<organism evidence="6 7">
    <name type="scientific">Verticillium longisporum</name>
    <name type="common">Verticillium dahliae var. longisporum</name>
    <dbReference type="NCBI Taxonomy" id="100787"/>
    <lineage>
        <taxon>Eukaryota</taxon>
        <taxon>Fungi</taxon>
        <taxon>Dikarya</taxon>
        <taxon>Ascomycota</taxon>
        <taxon>Pezizomycotina</taxon>
        <taxon>Sordariomycetes</taxon>
        <taxon>Hypocreomycetidae</taxon>
        <taxon>Glomerellales</taxon>
        <taxon>Plectosphaerellaceae</taxon>
        <taxon>Verticillium</taxon>
    </lineage>
</organism>
<name>A0A8I2Z772_VERLO</name>
<dbReference type="OrthoDB" id="1637350at2759"/>
<feature type="region of interest" description="Disordered" evidence="3">
    <location>
        <begin position="53"/>
        <end position="137"/>
    </location>
</feature>
<keyword evidence="2" id="KW-0119">Carbohydrate metabolism</keyword>
<evidence type="ECO:0000313" key="6">
    <source>
        <dbReference type="EMBL" id="KAG7116249.1"/>
    </source>
</evidence>
<feature type="domain" description="CBM1" evidence="5">
    <location>
        <begin position="17"/>
        <end position="53"/>
    </location>
</feature>
<evidence type="ECO:0000256" key="4">
    <source>
        <dbReference type="SAM" id="SignalP"/>
    </source>
</evidence>
<dbReference type="Pfam" id="PF00544">
    <property type="entry name" value="Pectate_lyase_4"/>
    <property type="match status" value="1"/>
</dbReference>
<gene>
    <name evidence="6" type="ORF">HYQ45_016098</name>
</gene>
<evidence type="ECO:0000256" key="2">
    <source>
        <dbReference type="RuleBase" id="RU361173"/>
    </source>
</evidence>
<evidence type="ECO:0000313" key="7">
    <source>
        <dbReference type="Proteomes" id="UP000689129"/>
    </source>
</evidence>
<reference evidence="6" key="1">
    <citation type="journal article" date="2021" name="Mol. Plant Pathol.">
        <title>A 20-kb lineage-specific genomic region tames virulence in pathogenic amphidiploid Verticillium longisporum.</title>
        <authorList>
            <person name="Harting R."/>
            <person name="Starke J."/>
            <person name="Kusch H."/>
            <person name="Poggeler S."/>
            <person name="Maurus I."/>
            <person name="Schluter R."/>
            <person name="Landesfeind M."/>
            <person name="Bulla I."/>
            <person name="Nowrousian M."/>
            <person name="de Jonge R."/>
            <person name="Stahlhut G."/>
            <person name="Hoff K.J."/>
            <person name="Asshauer K.P."/>
            <person name="Thurmer A."/>
            <person name="Stanke M."/>
            <person name="Daniel R."/>
            <person name="Morgenstern B."/>
            <person name="Thomma B.P.H.J."/>
            <person name="Kronstad J.W."/>
            <person name="Braus-Stromeyer S.A."/>
            <person name="Braus G.H."/>
        </authorList>
    </citation>
    <scope>NUCLEOTIDE SEQUENCE</scope>
    <source>
        <strain evidence="6">Vl32</strain>
    </source>
</reference>
<comment type="caution">
    <text evidence="6">The sequence shown here is derived from an EMBL/GenBank/DDBJ whole genome shotgun (WGS) entry which is preliminary data.</text>
</comment>
<comment type="subcellular location">
    <subcellularLocation>
        <location evidence="2">Secreted</location>
    </subcellularLocation>
</comment>
<dbReference type="PROSITE" id="PS00562">
    <property type="entry name" value="CBM1_1"/>
    <property type="match status" value="1"/>
</dbReference>
<proteinExistence type="inferred from homology"/>
<dbReference type="GO" id="GO:0030570">
    <property type="term" value="F:pectate lyase activity"/>
    <property type="evidence" value="ECO:0007669"/>
    <property type="project" value="InterPro"/>
</dbReference>
<dbReference type="Proteomes" id="UP000689129">
    <property type="component" value="Unassembled WGS sequence"/>
</dbReference>
<sequence>MELKNLALMAFLGLASAQQQPYGQCGGQGHSGPTTCTSGWTCVVSNQWYSQCLPSSSSPPPSSPPPSSPSPSSPPPSSPPPSTPPPSTPPPSTPPPSTPPPSSPPPSSGGNSCGPAPIDQLVGYGAGTTGGGSGSGVTVTSCAALKTAIANAGVIRISGILSGCGRMDLLADTSVIGVGASSGLRDGGFRVRRTGNVIIRNLVFHNPIPGGDIVSLDQAVGVWVDHCDFRSDGIVGDKDYFDGLLDASHASDQITISWNKFHDHWKGSLVGHSDNNASEDRGKLRVTYHHNHFYNVNSRLPSIRFGTGHIYSSCYENNPTSGVNSRMGAQVLVENTVFINTNQAIVTNLDSDEPGFAVERNNVFTNSPIDITQTGSYSPPYSYTLDPASCVCALVKARAGTGVVA</sequence>
<dbReference type="SMART" id="SM00236">
    <property type="entry name" value="fCBD"/>
    <property type="match status" value="1"/>
</dbReference>
<dbReference type="SMART" id="SM00656">
    <property type="entry name" value="Amb_all"/>
    <property type="match status" value="1"/>
</dbReference>
<dbReference type="Pfam" id="PF00734">
    <property type="entry name" value="CBM_1"/>
    <property type="match status" value="1"/>
</dbReference>
<dbReference type="PROSITE" id="PS51164">
    <property type="entry name" value="CBM1_2"/>
    <property type="match status" value="1"/>
</dbReference>
<dbReference type="GO" id="GO:0005576">
    <property type="term" value="C:extracellular region"/>
    <property type="evidence" value="ECO:0007669"/>
    <property type="project" value="UniProtKB-SubCell"/>
</dbReference>
<evidence type="ECO:0000259" key="5">
    <source>
        <dbReference type="PROSITE" id="PS51164"/>
    </source>
</evidence>
<keyword evidence="1 4" id="KW-0732">Signal</keyword>
<feature type="compositionally biased region" description="Pro residues" evidence="3">
    <location>
        <begin position="57"/>
        <end position="107"/>
    </location>
</feature>
<feature type="chain" id="PRO_5034076597" evidence="4">
    <location>
        <begin position="18"/>
        <end position="405"/>
    </location>
</feature>
<dbReference type="InterPro" id="IPR000254">
    <property type="entry name" value="CBD"/>
</dbReference>
<keyword evidence="2" id="KW-0964">Secreted</keyword>
<keyword evidence="2" id="KW-0624">Polysaccharide degradation</keyword>
<dbReference type="GO" id="GO:0000272">
    <property type="term" value="P:polysaccharide catabolic process"/>
    <property type="evidence" value="ECO:0007669"/>
    <property type="project" value="UniProtKB-KW"/>
</dbReference>
<evidence type="ECO:0000256" key="1">
    <source>
        <dbReference type="ARBA" id="ARBA00022729"/>
    </source>
</evidence>
<comment type="similarity">
    <text evidence="2">Belongs to the polysaccharide lyase 1 family.</text>
</comment>
<dbReference type="GO" id="GO:0030248">
    <property type="term" value="F:cellulose binding"/>
    <property type="evidence" value="ECO:0007669"/>
    <property type="project" value="InterPro"/>
</dbReference>
<dbReference type="PANTHER" id="PTHR31683:SF18">
    <property type="entry name" value="PECTATE LYASE 21-RELATED"/>
    <property type="match status" value="1"/>
</dbReference>
<feature type="signal peptide" evidence="4">
    <location>
        <begin position="1"/>
        <end position="17"/>
    </location>
</feature>
<dbReference type="PANTHER" id="PTHR31683">
    <property type="entry name" value="PECTATE LYASE 18-RELATED"/>
    <property type="match status" value="1"/>
</dbReference>
<dbReference type="AlphaFoldDB" id="A0A8I2Z772"/>